<evidence type="ECO:0000313" key="3">
    <source>
        <dbReference type="Proteomes" id="UP000232323"/>
    </source>
</evidence>
<accession>A0A250WU75</accession>
<feature type="compositionally biased region" description="Low complexity" evidence="1">
    <location>
        <begin position="366"/>
        <end position="383"/>
    </location>
</feature>
<feature type="region of interest" description="Disordered" evidence="1">
    <location>
        <begin position="65"/>
        <end position="91"/>
    </location>
</feature>
<proteinExistence type="predicted"/>
<keyword evidence="3" id="KW-1185">Reference proteome</keyword>
<sequence>MDDDREVSVSNDSHMSVQLLPMIDRVRRTHSFLGSAEDVEHVPLQNEFSPPDDLLDDRISRPTIFDHRRQALRPQSDDTTGDGEDPLEDDEVRNDIFISRRAILNAEQVRKQAAESAYYSTLVSRASRVSRADFVILGGYHYNAFPQDNQHQADDEPLGYQLQRSHISQQHILPPLPSPPAPEPPDVPDDDLNDAADDNVLLIMWQQANTTNTLNTTATHCNTAHHHPQSARPDAPAGVIGIDDVQQSASTASSTADDPPEVAAAPAGVIGIDDVQQSASTASSTADDPPEVAAAPAGVGIDDVQQTASTASSTADDPPEVAAAPAGVGIDDVQQTASPADDPEAAALLARPPALPPAYYRPPRPSAYYPHTTLSSPPVSSTTIHDEPLQQY</sequence>
<feature type="region of interest" description="Disordered" evidence="1">
    <location>
        <begin position="351"/>
        <end position="392"/>
    </location>
</feature>
<protein>
    <submittedName>
        <fullName evidence="2">Uncharacterized protein</fullName>
    </submittedName>
</protein>
<feature type="compositionally biased region" description="Acidic residues" evidence="1">
    <location>
        <begin position="79"/>
        <end position="91"/>
    </location>
</feature>
<feature type="compositionally biased region" description="Pro residues" evidence="1">
    <location>
        <begin position="174"/>
        <end position="185"/>
    </location>
</feature>
<dbReference type="Proteomes" id="UP000232323">
    <property type="component" value="Unassembled WGS sequence"/>
</dbReference>
<feature type="compositionally biased region" description="Pro residues" evidence="1">
    <location>
        <begin position="353"/>
        <end position="365"/>
    </location>
</feature>
<evidence type="ECO:0000256" key="1">
    <source>
        <dbReference type="SAM" id="MobiDB-lite"/>
    </source>
</evidence>
<gene>
    <name evidence="2" type="ORF">CEUSTIGMA_g1822.t1</name>
</gene>
<reference evidence="2 3" key="1">
    <citation type="submission" date="2017-08" db="EMBL/GenBank/DDBJ databases">
        <title>Acidophilic green algal genome provides insights into adaptation to an acidic environment.</title>
        <authorList>
            <person name="Hirooka S."/>
            <person name="Hirose Y."/>
            <person name="Kanesaki Y."/>
            <person name="Higuchi S."/>
            <person name="Fujiwara T."/>
            <person name="Onuma R."/>
            <person name="Era A."/>
            <person name="Ohbayashi R."/>
            <person name="Uzuka A."/>
            <person name="Nozaki H."/>
            <person name="Yoshikawa H."/>
            <person name="Miyagishima S.Y."/>
        </authorList>
    </citation>
    <scope>NUCLEOTIDE SEQUENCE [LARGE SCALE GENOMIC DNA]</scope>
    <source>
        <strain evidence="2 3">NIES-2499</strain>
    </source>
</reference>
<feature type="region of interest" description="Disordered" evidence="1">
    <location>
        <begin position="171"/>
        <end position="194"/>
    </location>
</feature>
<organism evidence="2 3">
    <name type="scientific">Chlamydomonas eustigma</name>
    <dbReference type="NCBI Taxonomy" id="1157962"/>
    <lineage>
        <taxon>Eukaryota</taxon>
        <taxon>Viridiplantae</taxon>
        <taxon>Chlorophyta</taxon>
        <taxon>core chlorophytes</taxon>
        <taxon>Chlorophyceae</taxon>
        <taxon>CS clade</taxon>
        <taxon>Chlamydomonadales</taxon>
        <taxon>Chlamydomonadaceae</taxon>
        <taxon>Chlamydomonas</taxon>
    </lineage>
</organism>
<dbReference type="EMBL" id="BEGY01000007">
    <property type="protein sequence ID" value="GAX74374.1"/>
    <property type="molecule type" value="Genomic_DNA"/>
</dbReference>
<comment type="caution">
    <text evidence="2">The sequence shown here is derived from an EMBL/GenBank/DDBJ whole genome shotgun (WGS) entry which is preliminary data.</text>
</comment>
<name>A0A250WU75_9CHLO</name>
<dbReference type="AlphaFoldDB" id="A0A250WU75"/>
<evidence type="ECO:0000313" key="2">
    <source>
        <dbReference type="EMBL" id="GAX74374.1"/>
    </source>
</evidence>